<dbReference type="GeneID" id="107002297"/>
<reference evidence="5" key="1">
    <citation type="journal article" date="2014" name="Nat. Genet.">
        <title>The genome of the stress-tolerant wild tomato species Solanum pennellii.</title>
        <authorList>
            <person name="Bolger A."/>
            <person name="Scossa F."/>
            <person name="Bolger M.E."/>
            <person name="Lanz C."/>
            <person name="Maumus F."/>
            <person name="Tohge T."/>
            <person name="Quesneville H."/>
            <person name="Alseekh S."/>
            <person name="Sorensen I."/>
            <person name="Lichtenstein G."/>
            <person name="Fich E.A."/>
            <person name="Conte M."/>
            <person name="Keller H."/>
            <person name="Schneeberger K."/>
            <person name="Schwacke R."/>
            <person name="Ofner I."/>
            <person name="Vrebalov J."/>
            <person name="Xu Y."/>
            <person name="Osorio S."/>
            <person name="Aflitos S.A."/>
            <person name="Schijlen E."/>
            <person name="Jimenez-Gomez J.M."/>
            <person name="Ryngajllo M."/>
            <person name="Kimura S."/>
            <person name="Kumar R."/>
            <person name="Koenig D."/>
            <person name="Headland L.R."/>
            <person name="Maloof J.N."/>
            <person name="Sinha N."/>
            <person name="van Ham R.C."/>
            <person name="Lankhorst R.K."/>
            <person name="Mao L."/>
            <person name="Vogel A."/>
            <person name="Arsova B."/>
            <person name="Panstruga R."/>
            <person name="Fei Z."/>
            <person name="Rose J.K."/>
            <person name="Zamir D."/>
            <person name="Carrari F."/>
            <person name="Giovannoni J.J."/>
            <person name="Weigel D."/>
            <person name="Usadel B."/>
            <person name="Fernie A.R."/>
        </authorList>
    </citation>
    <scope>NUCLEOTIDE SEQUENCE [LARGE SCALE GENOMIC DNA]</scope>
    <source>
        <strain evidence="5">cv. LA0716</strain>
    </source>
</reference>
<dbReference type="Gene3D" id="1.10.1580.10">
    <property type="match status" value="1"/>
</dbReference>
<keyword evidence="1" id="KW-0547">Nucleotide-binding</keyword>
<gene>
    <name evidence="6" type="primary">LOC107002297</name>
</gene>
<keyword evidence="5" id="KW-1185">Reference proteome</keyword>
<dbReference type="RefSeq" id="XP_015055744.2">
    <property type="nucleotide sequence ID" value="XM_015200258.2"/>
</dbReference>
<feature type="region of interest" description="Disordered" evidence="3">
    <location>
        <begin position="1"/>
        <end position="34"/>
    </location>
</feature>
<accession>A0ABM1FEG3</accession>
<evidence type="ECO:0000259" key="4">
    <source>
        <dbReference type="Pfam" id="PF01926"/>
    </source>
</evidence>
<dbReference type="InterPro" id="IPR027417">
    <property type="entry name" value="P-loop_NTPase"/>
</dbReference>
<dbReference type="Pfam" id="PF01926">
    <property type="entry name" value="MMR_HSR1"/>
    <property type="match status" value="1"/>
</dbReference>
<dbReference type="PANTHER" id="PTHR45782">
    <property type="entry name" value="MITOCHONDRIAL RIBOSOME-ASSOCIATED GTPASE 1"/>
    <property type="match status" value="1"/>
</dbReference>
<dbReference type="CDD" id="cd01856">
    <property type="entry name" value="YlqF"/>
    <property type="match status" value="1"/>
</dbReference>
<organism evidence="5 6">
    <name type="scientific">Solanum pennellii</name>
    <name type="common">Tomato</name>
    <name type="synonym">Lycopersicon pennellii</name>
    <dbReference type="NCBI Taxonomy" id="28526"/>
    <lineage>
        <taxon>Eukaryota</taxon>
        <taxon>Viridiplantae</taxon>
        <taxon>Streptophyta</taxon>
        <taxon>Embryophyta</taxon>
        <taxon>Tracheophyta</taxon>
        <taxon>Spermatophyta</taxon>
        <taxon>Magnoliopsida</taxon>
        <taxon>eudicotyledons</taxon>
        <taxon>Gunneridae</taxon>
        <taxon>Pentapetalae</taxon>
        <taxon>asterids</taxon>
        <taxon>lamiids</taxon>
        <taxon>Solanales</taxon>
        <taxon>Solanaceae</taxon>
        <taxon>Solanoideae</taxon>
        <taxon>Solaneae</taxon>
        <taxon>Solanum</taxon>
        <taxon>Solanum subgen. Lycopersicon</taxon>
    </lineage>
</organism>
<evidence type="ECO:0000256" key="1">
    <source>
        <dbReference type="ARBA" id="ARBA00022741"/>
    </source>
</evidence>
<name>A0ABM1FEG3_SOLPN</name>
<dbReference type="InterPro" id="IPR006073">
    <property type="entry name" value="GTP-bd"/>
</dbReference>
<feature type="domain" description="G" evidence="4">
    <location>
        <begin position="160"/>
        <end position="264"/>
    </location>
</feature>
<sequence length="399" mass="44328">MEDSGFKLRERESDSNREREREMGGGGGGAAKGWLGQMGLTKSGGSINWYPGHMAAATRAIRQRLKLSDFVIEVRDARIPLSSANEDLQPMLSGKRRVIALNKQDLANRNLMHKWISYFNSHKQECLPINAHSRSSVHKLLDLVEFKLKEVMAREPTLLVMVLGVPNVGKSALINSIHQIALSQFPVQEKMKKARVGPLPGVTQDIAGFKIAHQPSVYVLDSPGVLVPSIPDIETGLKLALAGSVKDSVVGEERIAQYLLAVLNTRGTPLQWKHLVDRETKDPHHELENKPESVMKDLQNKGKKRMNKSNAYRVQDMVSEVQRTLCITLSEFGGSLEDESDLEILIEHQFEALQKALKIPHKASEARIMVSKKFLTLFRTGKLGPVILDDVPDASDSVS</sequence>
<proteinExistence type="predicted"/>
<evidence type="ECO:0000256" key="2">
    <source>
        <dbReference type="ARBA" id="ARBA00023134"/>
    </source>
</evidence>
<dbReference type="Proteomes" id="UP000694930">
    <property type="component" value="Chromosome 10"/>
</dbReference>
<dbReference type="PANTHER" id="PTHR45782:SF8">
    <property type="entry name" value="SHORT INTEGUMENTS 2, MITOCHONDRIAL-LIKE ISOFORM X1"/>
    <property type="match status" value="1"/>
</dbReference>
<reference evidence="6" key="2">
    <citation type="submission" date="2025-08" db="UniProtKB">
        <authorList>
            <consortium name="RefSeq"/>
        </authorList>
    </citation>
    <scope>IDENTIFICATION</scope>
</reference>
<protein>
    <submittedName>
        <fullName evidence="6">Short integuments 2, mitochondrial-like isoform X1</fullName>
    </submittedName>
</protein>
<dbReference type="SUPFAM" id="SSF52540">
    <property type="entry name" value="P-loop containing nucleoside triphosphate hydrolases"/>
    <property type="match status" value="1"/>
</dbReference>
<evidence type="ECO:0000256" key="3">
    <source>
        <dbReference type="SAM" id="MobiDB-lite"/>
    </source>
</evidence>
<dbReference type="Gene3D" id="3.40.50.300">
    <property type="entry name" value="P-loop containing nucleotide triphosphate hydrolases"/>
    <property type="match status" value="1"/>
</dbReference>
<dbReference type="InterPro" id="IPR023179">
    <property type="entry name" value="GTP-bd_ortho_bundle_sf"/>
</dbReference>
<evidence type="ECO:0000313" key="6">
    <source>
        <dbReference type="RefSeq" id="XP_015055744.2"/>
    </source>
</evidence>
<evidence type="ECO:0000313" key="5">
    <source>
        <dbReference type="Proteomes" id="UP000694930"/>
    </source>
</evidence>
<feature type="compositionally biased region" description="Basic and acidic residues" evidence="3">
    <location>
        <begin position="1"/>
        <end position="23"/>
    </location>
</feature>
<keyword evidence="2" id="KW-0342">GTP-binding</keyword>